<dbReference type="InterPro" id="IPR007815">
    <property type="entry name" value="Emycin_Estase"/>
</dbReference>
<dbReference type="PANTHER" id="PTHR31299">
    <property type="entry name" value="ESTERASE, PUTATIVE (AFU_ORTHOLOGUE AFUA_1G05850)-RELATED"/>
    <property type="match status" value="1"/>
</dbReference>
<dbReference type="InterPro" id="IPR052036">
    <property type="entry name" value="Hydrolase/PRTase-associated"/>
</dbReference>
<dbReference type="SUPFAM" id="SSF159501">
    <property type="entry name" value="EreA/ChaN-like"/>
    <property type="match status" value="1"/>
</dbReference>
<dbReference type="OrthoDB" id="9810066at2"/>
<evidence type="ECO:0000313" key="1">
    <source>
        <dbReference type="EMBL" id="REH32985.1"/>
    </source>
</evidence>
<keyword evidence="2" id="KW-1185">Reference proteome</keyword>
<gene>
    <name evidence="1" type="ORF">BCF44_12057</name>
</gene>
<dbReference type="CDD" id="cd14728">
    <property type="entry name" value="Ere-like"/>
    <property type="match status" value="1"/>
</dbReference>
<dbReference type="EMBL" id="QUNO01000020">
    <property type="protein sequence ID" value="REH32985.1"/>
    <property type="molecule type" value="Genomic_DNA"/>
</dbReference>
<organism evidence="1 2">
    <name type="scientific">Kutzneria buriramensis</name>
    <dbReference type="NCBI Taxonomy" id="1045776"/>
    <lineage>
        <taxon>Bacteria</taxon>
        <taxon>Bacillati</taxon>
        <taxon>Actinomycetota</taxon>
        <taxon>Actinomycetes</taxon>
        <taxon>Pseudonocardiales</taxon>
        <taxon>Pseudonocardiaceae</taxon>
        <taxon>Kutzneria</taxon>
    </lineage>
</organism>
<dbReference type="PANTHER" id="PTHR31299:SF0">
    <property type="entry name" value="ESTERASE, PUTATIVE (AFU_ORTHOLOGUE AFUA_1G05850)-RELATED"/>
    <property type="match status" value="1"/>
</dbReference>
<protein>
    <submittedName>
        <fullName evidence="1">Erythromycin esterase</fullName>
    </submittedName>
</protein>
<dbReference type="RefSeq" id="WP_116180408.1">
    <property type="nucleotide sequence ID" value="NZ_CP144375.1"/>
</dbReference>
<dbReference type="AlphaFoldDB" id="A0A3E0GZK0"/>
<reference evidence="1 2" key="1">
    <citation type="submission" date="2018-08" db="EMBL/GenBank/DDBJ databases">
        <title>Genomic Encyclopedia of Archaeal and Bacterial Type Strains, Phase II (KMG-II): from individual species to whole genera.</title>
        <authorList>
            <person name="Goeker M."/>
        </authorList>
    </citation>
    <scope>NUCLEOTIDE SEQUENCE [LARGE SCALE GENOMIC DNA]</scope>
    <source>
        <strain evidence="1 2">DSM 45791</strain>
    </source>
</reference>
<dbReference type="Gene3D" id="3.30.1870.10">
    <property type="entry name" value="EreA-like, domain 2"/>
    <property type="match status" value="1"/>
</dbReference>
<dbReference type="Proteomes" id="UP000256269">
    <property type="component" value="Unassembled WGS sequence"/>
</dbReference>
<comment type="caution">
    <text evidence="1">The sequence shown here is derived from an EMBL/GenBank/DDBJ whole genome shotgun (WGS) entry which is preliminary data.</text>
</comment>
<evidence type="ECO:0000313" key="2">
    <source>
        <dbReference type="Proteomes" id="UP000256269"/>
    </source>
</evidence>
<accession>A0A3E0GZK0</accession>
<name>A0A3E0GZK0_9PSEU</name>
<dbReference type="Pfam" id="PF05139">
    <property type="entry name" value="Erythro_esteras"/>
    <property type="match status" value="1"/>
</dbReference>
<dbReference type="Gene3D" id="1.20.1440.30">
    <property type="entry name" value="Biosynthetic Protein domain"/>
    <property type="match status" value="1"/>
</dbReference>
<proteinExistence type="predicted"/>
<dbReference type="Gene3D" id="3.40.1660.10">
    <property type="entry name" value="EreA-like (biosynthetic domain)"/>
    <property type="match status" value="1"/>
</dbReference>
<dbReference type="GO" id="GO:0046677">
    <property type="term" value="P:response to antibiotic"/>
    <property type="evidence" value="ECO:0007669"/>
    <property type="project" value="InterPro"/>
</dbReference>
<sequence>MLSDAAMFGLDDLDRLAQAIGGARVVAIGESSHYNREQYLLRTRLLRHLVERHGFRTYAMESGFVEGWGVADWVRGDDTRQLGDVLANGVTGLMGLWTEMRAHLEWMREHRIAFYGTDLPGSNASTLPGLDAVLAYLAEADPQFEVDPRIREIALSLSGASAFSQLTALNAYTQSADKDSLTAGLADLRCRLTSGRIGYVRRTSIEAYQRALRALDVTIGLDGTARGMARGDQAGGMEVREVTIADTVEWILRREERIVLVEHNAHVQRLPAALTNTRPMATMGVHLSDRLGDEYRIVGTTTGGGQTLNYTAGFYEGVMFADLDEPKPDSLDGLMAASRAGDEPFAVDLRRLSPTDEATVRAVKEQRYGVVYAEVDAMAAYDVLVHLPHVTGATLDRDTVSYAVPDVRDRLLKA</sequence>